<gene>
    <name evidence="2" type="ORF">X975_16695</name>
</gene>
<proteinExistence type="predicted"/>
<evidence type="ECO:0000313" key="3">
    <source>
        <dbReference type="Proteomes" id="UP000054359"/>
    </source>
</evidence>
<sequence length="185" mass="20390">MPSDADTVPDVVWPESDIKGPFKKGNTVVCNCFEAENLQSTLSVGYSSSQNDVLYAFEDKPREVRINSKGESLLPSSIGFSIGRSTYIQVYPPLAPTEHFLHESSTNNGNSEIQMSSDADTLSDVSSPECDISEPFEKENIVLSDCYDSDQDNESGRLHFAVPVKQSSSQNNVLDPFNDEPREIT</sequence>
<feature type="region of interest" description="Disordered" evidence="1">
    <location>
        <begin position="162"/>
        <end position="185"/>
    </location>
</feature>
<protein>
    <submittedName>
        <fullName evidence="2">Uncharacterized protein</fullName>
    </submittedName>
</protein>
<reference evidence="2 3" key="1">
    <citation type="submission" date="2013-11" db="EMBL/GenBank/DDBJ databases">
        <title>Genome sequencing of Stegodyphus mimosarum.</title>
        <authorList>
            <person name="Bechsgaard J."/>
        </authorList>
    </citation>
    <scope>NUCLEOTIDE SEQUENCE [LARGE SCALE GENOMIC DNA]</scope>
</reference>
<feature type="compositionally biased region" description="Polar residues" evidence="1">
    <location>
        <begin position="103"/>
        <end position="126"/>
    </location>
</feature>
<keyword evidence="3" id="KW-1185">Reference proteome</keyword>
<dbReference type="AlphaFoldDB" id="A0A087U6E9"/>
<feature type="non-terminal residue" evidence="2">
    <location>
        <position position="185"/>
    </location>
</feature>
<evidence type="ECO:0000256" key="1">
    <source>
        <dbReference type="SAM" id="MobiDB-lite"/>
    </source>
</evidence>
<feature type="region of interest" description="Disordered" evidence="1">
    <location>
        <begin position="101"/>
        <end position="130"/>
    </location>
</feature>
<dbReference type="Proteomes" id="UP000054359">
    <property type="component" value="Unassembled WGS sequence"/>
</dbReference>
<organism evidence="2 3">
    <name type="scientific">Stegodyphus mimosarum</name>
    <name type="common">African social velvet spider</name>
    <dbReference type="NCBI Taxonomy" id="407821"/>
    <lineage>
        <taxon>Eukaryota</taxon>
        <taxon>Metazoa</taxon>
        <taxon>Ecdysozoa</taxon>
        <taxon>Arthropoda</taxon>
        <taxon>Chelicerata</taxon>
        <taxon>Arachnida</taxon>
        <taxon>Araneae</taxon>
        <taxon>Araneomorphae</taxon>
        <taxon>Entelegynae</taxon>
        <taxon>Eresoidea</taxon>
        <taxon>Eresidae</taxon>
        <taxon>Stegodyphus</taxon>
    </lineage>
</organism>
<name>A0A087U6E9_STEMI</name>
<accession>A0A087U6E9</accession>
<evidence type="ECO:0000313" key="2">
    <source>
        <dbReference type="EMBL" id="KFM72938.1"/>
    </source>
</evidence>
<dbReference type="EMBL" id="KK118424">
    <property type="protein sequence ID" value="KFM72938.1"/>
    <property type="molecule type" value="Genomic_DNA"/>
</dbReference>